<evidence type="ECO:0000313" key="3">
    <source>
        <dbReference type="EMBL" id="CAH1721480.1"/>
    </source>
</evidence>
<reference evidence="3" key="1">
    <citation type="submission" date="2022-02" db="EMBL/GenBank/DDBJ databases">
        <authorList>
            <person name="King R."/>
        </authorList>
    </citation>
    <scope>NUCLEOTIDE SEQUENCE</scope>
</reference>
<evidence type="ECO:0000256" key="2">
    <source>
        <dbReference type="SAM" id="Phobius"/>
    </source>
</evidence>
<reference evidence="3" key="2">
    <citation type="submission" date="2022-10" db="EMBL/GenBank/DDBJ databases">
        <authorList>
            <consortium name="ENA_rothamsted_submissions"/>
            <consortium name="culmorum"/>
            <person name="King R."/>
        </authorList>
    </citation>
    <scope>NUCLEOTIDE SEQUENCE</scope>
</reference>
<dbReference type="EMBL" id="OU899035">
    <property type="protein sequence ID" value="CAH1721480.1"/>
    <property type="molecule type" value="Genomic_DNA"/>
</dbReference>
<keyword evidence="4" id="KW-1185">Reference proteome</keyword>
<keyword evidence="2" id="KW-0812">Transmembrane</keyword>
<evidence type="ECO:0000313" key="4">
    <source>
        <dbReference type="Proteomes" id="UP001154329"/>
    </source>
</evidence>
<feature type="region of interest" description="Disordered" evidence="1">
    <location>
        <begin position="90"/>
        <end position="110"/>
    </location>
</feature>
<keyword evidence="2" id="KW-1133">Transmembrane helix</keyword>
<accession>A0A9P0NHW1</accession>
<gene>
    <name evidence="3" type="ORF">APHIGO_LOCUS4406</name>
</gene>
<name>A0A9P0NHW1_APHGO</name>
<sequence>MAYRYMFIDAVTAPQEVPIVIPIFVLIVSTVLFITPILSDPKPQFLIGLVFILSAFLIYIPFVYLKKRLSIVDDFTKFIQYLMVVVPPEKDEGEAEENHTVEGDEGETEAPMIAAVV</sequence>
<dbReference type="Proteomes" id="UP001154329">
    <property type="component" value="Chromosome 2"/>
</dbReference>
<proteinExistence type="predicted"/>
<organism evidence="3 4">
    <name type="scientific">Aphis gossypii</name>
    <name type="common">Cotton aphid</name>
    <dbReference type="NCBI Taxonomy" id="80765"/>
    <lineage>
        <taxon>Eukaryota</taxon>
        <taxon>Metazoa</taxon>
        <taxon>Ecdysozoa</taxon>
        <taxon>Arthropoda</taxon>
        <taxon>Hexapoda</taxon>
        <taxon>Insecta</taxon>
        <taxon>Pterygota</taxon>
        <taxon>Neoptera</taxon>
        <taxon>Paraneoptera</taxon>
        <taxon>Hemiptera</taxon>
        <taxon>Sternorrhyncha</taxon>
        <taxon>Aphidomorpha</taxon>
        <taxon>Aphidoidea</taxon>
        <taxon>Aphididae</taxon>
        <taxon>Aphidini</taxon>
        <taxon>Aphis</taxon>
        <taxon>Aphis</taxon>
    </lineage>
</organism>
<feature type="transmembrane region" description="Helical" evidence="2">
    <location>
        <begin position="20"/>
        <end position="39"/>
    </location>
</feature>
<evidence type="ECO:0000256" key="1">
    <source>
        <dbReference type="SAM" id="MobiDB-lite"/>
    </source>
</evidence>
<protein>
    <submittedName>
        <fullName evidence="3">Uncharacterized protein</fullName>
    </submittedName>
</protein>
<dbReference type="AlphaFoldDB" id="A0A9P0NHW1"/>
<keyword evidence="2" id="KW-0472">Membrane</keyword>
<feature type="transmembrane region" description="Helical" evidence="2">
    <location>
        <begin position="45"/>
        <end position="65"/>
    </location>
</feature>